<dbReference type="InterPro" id="IPR002076">
    <property type="entry name" value="ELO_fam"/>
</dbReference>
<dbReference type="GeneID" id="89953976"/>
<keyword evidence="9 12" id="KW-0472">Membrane</keyword>
<evidence type="ECO:0000256" key="9">
    <source>
        <dbReference type="ARBA" id="ARBA00023136"/>
    </source>
</evidence>
<evidence type="ECO:0000256" key="12">
    <source>
        <dbReference type="RuleBase" id="RU361115"/>
    </source>
</evidence>
<feature type="transmembrane region" description="Helical" evidence="12">
    <location>
        <begin position="227"/>
        <end position="247"/>
    </location>
</feature>
<proteinExistence type="inferred from homology"/>
<dbReference type="GO" id="GO:0034625">
    <property type="term" value="P:fatty acid elongation, monounsaturated fatty acid"/>
    <property type="evidence" value="ECO:0007669"/>
    <property type="project" value="TreeGrafter"/>
</dbReference>
<evidence type="ECO:0000256" key="1">
    <source>
        <dbReference type="ARBA" id="ARBA00004141"/>
    </source>
</evidence>
<evidence type="ECO:0000256" key="7">
    <source>
        <dbReference type="ARBA" id="ARBA00022989"/>
    </source>
</evidence>
<dbReference type="Proteomes" id="UP001304243">
    <property type="component" value="Unassembled WGS sequence"/>
</dbReference>
<comment type="catalytic activity">
    <reaction evidence="11">
        <text>a very-long-chain acyl-CoA + malonyl-CoA + H(+) = a very-long-chain 3-oxoacyl-CoA + CO2 + CoA</text>
        <dbReference type="Rhea" id="RHEA:32727"/>
        <dbReference type="ChEBI" id="CHEBI:15378"/>
        <dbReference type="ChEBI" id="CHEBI:16526"/>
        <dbReference type="ChEBI" id="CHEBI:57287"/>
        <dbReference type="ChEBI" id="CHEBI:57384"/>
        <dbReference type="ChEBI" id="CHEBI:90725"/>
        <dbReference type="ChEBI" id="CHEBI:90736"/>
        <dbReference type="EC" id="2.3.1.199"/>
    </reaction>
</comment>
<dbReference type="GO" id="GO:0034626">
    <property type="term" value="P:fatty acid elongation, polyunsaturated fatty acid"/>
    <property type="evidence" value="ECO:0007669"/>
    <property type="project" value="TreeGrafter"/>
</dbReference>
<organism evidence="13 14">
    <name type="scientific">Mucor velutinosus</name>
    <dbReference type="NCBI Taxonomy" id="708070"/>
    <lineage>
        <taxon>Eukaryota</taxon>
        <taxon>Fungi</taxon>
        <taxon>Fungi incertae sedis</taxon>
        <taxon>Mucoromycota</taxon>
        <taxon>Mucoromycotina</taxon>
        <taxon>Mucoromycetes</taxon>
        <taxon>Mucorales</taxon>
        <taxon>Mucorineae</taxon>
        <taxon>Mucoraceae</taxon>
        <taxon>Mucor</taxon>
    </lineage>
</organism>
<evidence type="ECO:0000256" key="6">
    <source>
        <dbReference type="ARBA" id="ARBA00022832"/>
    </source>
</evidence>
<evidence type="ECO:0000256" key="3">
    <source>
        <dbReference type="ARBA" id="ARBA00022516"/>
    </source>
</evidence>
<evidence type="ECO:0000256" key="8">
    <source>
        <dbReference type="ARBA" id="ARBA00023098"/>
    </source>
</evidence>
<dbReference type="PANTHER" id="PTHR11157">
    <property type="entry name" value="FATTY ACID ACYL TRANSFERASE-RELATED"/>
    <property type="match status" value="1"/>
</dbReference>
<dbReference type="GO" id="GO:0019367">
    <property type="term" value="P:fatty acid elongation, saturated fatty acid"/>
    <property type="evidence" value="ECO:0007669"/>
    <property type="project" value="TreeGrafter"/>
</dbReference>
<name>A0AAN7I091_9FUNG</name>
<comment type="catalytic activity">
    <reaction evidence="12">
        <text>an acyl-CoA + malonyl-CoA + H(+) = a 3-oxoacyl-CoA + CO2 + CoA</text>
        <dbReference type="Rhea" id="RHEA:50252"/>
        <dbReference type="ChEBI" id="CHEBI:15378"/>
        <dbReference type="ChEBI" id="CHEBI:16526"/>
        <dbReference type="ChEBI" id="CHEBI:57287"/>
        <dbReference type="ChEBI" id="CHEBI:57384"/>
        <dbReference type="ChEBI" id="CHEBI:58342"/>
        <dbReference type="ChEBI" id="CHEBI:90726"/>
    </reaction>
    <physiologicalReaction direction="left-to-right" evidence="12">
        <dbReference type="Rhea" id="RHEA:50253"/>
    </physiologicalReaction>
</comment>
<keyword evidence="10 12" id="KW-0275">Fatty acid biosynthesis</keyword>
<reference evidence="13 14" key="1">
    <citation type="submission" date="2022-11" db="EMBL/GenBank/DDBJ databases">
        <title>Mucor velutinosus strain NIH1002 WGS.</title>
        <authorList>
            <person name="Subramanian P."/>
            <person name="Mullikin J.C."/>
            <person name="Segre J.A."/>
            <person name="Zelazny A.M."/>
        </authorList>
    </citation>
    <scope>NUCLEOTIDE SEQUENCE [LARGE SCALE GENOMIC DNA]</scope>
    <source>
        <strain evidence="13 14">NIH1002</strain>
    </source>
</reference>
<comment type="subcellular location">
    <subcellularLocation>
        <location evidence="1">Membrane</location>
        <topology evidence="1">Multi-pass membrane protein</topology>
    </subcellularLocation>
</comment>
<keyword evidence="3 12" id="KW-0444">Lipid biosynthesis</keyword>
<accession>A0AAN7I091</accession>
<dbReference type="GO" id="GO:0005789">
    <property type="term" value="C:endoplasmic reticulum membrane"/>
    <property type="evidence" value="ECO:0007669"/>
    <property type="project" value="TreeGrafter"/>
</dbReference>
<keyword evidence="5 12" id="KW-0812">Transmembrane</keyword>
<dbReference type="EMBL" id="JASEJX010000014">
    <property type="protein sequence ID" value="KAK4515346.1"/>
    <property type="molecule type" value="Genomic_DNA"/>
</dbReference>
<keyword evidence="6 12" id="KW-0276">Fatty acid metabolism</keyword>
<evidence type="ECO:0000256" key="4">
    <source>
        <dbReference type="ARBA" id="ARBA00022679"/>
    </source>
</evidence>
<keyword evidence="8 12" id="KW-0443">Lipid metabolism</keyword>
<evidence type="ECO:0000313" key="14">
    <source>
        <dbReference type="Proteomes" id="UP001304243"/>
    </source>
</evidence>
<feature type="transmembrane region" description="Helical" evidence="12">
    <location>
        <begin position="62"/>
        <end position="80"/>
    </location>
</feature>
<dbReference type="AlphaFoldDB" id="A0AAN7I091"/>
<keyword evidence="14" id="KW-1185">Reference proteome</keyword>
<comment type="similarity">
    <text evidence="2 12">Belongs to the ELO family.</text>
</comment>
<feature type="transmembrane region" description="Helical" evidence="12">
    <location>
        <begin position="199"/>
        <end position="221"/>
    </location>
</feature>
<feature type="transmembrane region" description="Helical" evidence="12">
    <location>
        <begin position="114"/>
        <end position="137"/>
    </location>
</feature>
<dbReference type="GO" id="GO:0009922">
    <property type="term" value="F:fatty acid elongase activity"/>
    <property type="evidence" value="ECO:0007669"/>
    <property type="project" value="UniProtKB-EC"/>
</dbReference>
<sequence length="277" mass="32702">MFVWNWHHLNPAGMNHFEWVYGVTPMSDLSVIYASWIAYFIVIISVRWYMAERTRIDKTHNVLQFYNGSMIICSTFVWYISSISTWNIVRHAPGIFPYCHAAQYPAYHQYGGQMFYSMYICYLLRYYVFFDTVILALRKKSIPFLHWYQHMFVILMLWSWIQDQSIFGSSATAIISFVQMFRYCYYFCHCTNSSATAAWIKNVALFFEIIQFIAGITLTGYQMSICPQSNCVLLSASINVTMVYMVVKFYDSSEKAVATTREHYIRRNSSKKELMEL</sequence>
<dbReference type="GO" id="GO:0030148">
    <property type="term" value="P:sphingolipid biosynthetic process"/>
    <property type="evidence" value="ECO:0007669"/>
    <property type="project" value="TreeGrafter"/>
</dbReference>
<keyword evidence="4 12" id="KW-0808">Transferase</keyword>
<evidence type="ECO:0000256" key="2">
    <source>
        <dbReference type="ARBA" id="ARBA00007263"/>
    </source>
</evidence>
<evidence type="ECO:0000256" key="11">
    <source>
        <dbReference type="ARBA" id="ARBA00047375"/>
    </source>
</evidence>
<dbReference type="EC" id="2.3.1.-" evidence="12"/>
<comment type="caution">
    <text evidence="13">The sequence shown here is derived from an EMBL/GenBank/DDBJ whole genome shotgun (WGS) entry which is preliminary data.</text>
</comment>
<dbReference type="PANTHER" id="PTHR11157:SF134">
    <property type="entry name" value="ELONGATION OF FATTY ACIDS PROTEIN 1-RELATED"/>
    <property type="match status" value="1"/>
</dbReference>
<dbReference type="GO" id="GO:0042761">
    <property type="term" value="P:very long-chain fatty acid biosynthetic process"/>
    <property type="evidence" value="ECO:0007669"/>
    <property type="project" value="TreeGrafter"/>
</dbReference>
<dbReference type="RefSeq" id="XP_064682012.1">
    <property type="nucleotide sequence ID" value="XM_064829510.1"/>
</dbReference>
<protein>
    <recommendedName>
        <fullName evidence="12">Elongation of fatty acids protein</fullName>
        <ecNumber evidence="12">2.3.1.-</ecNumber>
    </recommendedName>
</protein>
<dbReference type="Pfam" id="PF01151">
    <property type="entry name" value="ELO"/>
    <property type="match status" value="1"/>
</dbReference>
<feature type="transmembrane region" description="Helical" evidence="12">
    <location>
        <begin position="31"/>
        <end position="50"/>
    </location>
</feature>
<evidence type="ECO:0000313" key="13">
    <source>
        <dbReference type="EMBL" id="KAK4515346.1"/>
    </source>
</evidence>
<keyword evidence="7 12" id="KW-1133">Transmembrane helix</keyword>
<feature type="transmembrane region" description="Helical" evidence="12">
    <location>
        <begin position="144"/>
        <end position="161"/>
    </location>
</feature>
<evidence type="ECO:0000256" key="10">
    <source>
        <dbReference type="ARBA" id="ARBA00023160"/>
    </source>
</evidence>
<evidence type="ECO:0000256" key="5">
    <source>
        <dbReference type="ARBA" id="ARBA00022692"/>
    </source>
</evidence>
<gene>
    <name evidence="13" type="ORF">ATC70_010290</name>
</gene>
<feature type="transmembrane region" description="Helical" evidence="12">
    <location>
        <begin position="167"/>
        <end position="187"/>
    </location>
</feature>